<dbReference type="Pfam" id="PF14072">
    <property type="entry name" value="DndB"/>
    <property type="match status" value="1"/>
</dbReference>
<sequence length="780" mass="89125">MARRRRGAIAARSKQAAVSEAPTPKDQPVLGSVIGEKQQRITEYKRRKPRVLQKRVSPGDVEARVAEGWTVRRTLSAEKTLIEKQKAHDEILENRFWSVLYQFGFEELSSGRGFQIQVTFEGHPVRKQIDVFGRIGDVVFIAECKSCLRKQTRSLQKDIGEFASYQRPISNALRKHYGTDRKLKIVWLFVTSNVIWSTSDRSRAEAQNIQIVEERELRYFEEIAKNVGSAAAYQFLAEFLSNQKIPELADYSVPAIRTKLGGNWAYYFLAPPDRILPIAFVNHRGLRDIQGAPAYQRVLKRSRIKEIGGYLDAGGFFPNCILINFREDVRFEKQSSFEDRQITFGNLFLPDRFKSAWIIDGQHRLFGFTEAEKQTKHVLPVLAFEKLSTVSEAELFATINSKQQKVARGLLDELSGELNLDSEDFNERMSAIASRALDMMATETGNPFEDRIKTADLADSETVCLTISEIKKAIISAKLVGVETRNEVTVPGPFSRRNTKETLNALCEGLTAYFTLIQSANVDRWELGKPGYLCSNVAVQGYIRLFQALVDYMTAKTKQEASNLDADELVEQIKPYLQPVLDYVEATEDADFAKRFKQPFGSGGPPRYFHQLCLIVRTKFSDFVPAGFEEFAVEQASETAERADATTKALVDRVHRHVVTVLKTSYPGEHFDKGIPQKEIKLSCMNKKYEDGDQQMPPENYLELIDLKKIVEHQNNWDSFKETMSIQLPDDRKGQQKYLKWLERLNEVRRIPAHPYGRNYKDADLDFLEFIDEQLSARNV</sequence>
<dbReference type="CDD" id="cd16413">
    <property type="entry name" value="DGQHR_domain"/>
    <property type="match status" value="1"/>
</dbReference>
<dbReference type="AlphaFoldDB" id="A0A809Y2U5"/>
<accession>A0A809Y2U5</accession>
<dbReference type="InterPro" id="IPR017642">
    <property type="entry name" value="DNA_S_mod_DndB"/>
</dbReference>
<protein>
    <recommendedName>
        <fullName evidence="3">DGQHR domain-containing protein</fullName>
    </recommendedName>
</protein>
<reference evidence="2" key="1">
    <citation type="submission" date="2020-05" db="EMBL/GenBank/DDBJ databases">
        <title>Complete genome sequence of Bradyrhizobium diazoefficiens XF2 isolated from soybean nodule.</title>
        <authorList>
            <person name="Noda R."/>
            <person name="Kakizaki K."/>
            <person name="Minamisawa K."/>
        </authorList>
    </citation>
    <scope>NUCLEOTIDE SEQUENCE</scope>
    <source>
        <strain evidence="2">XF2</strain>
    </source>
</reference>
<dbReference type="EMBL" id="AP023092">
    <property type="protein sequence ID" value="BCE34089.1"/>
    <property type="molecule type" value="Genomic_DNA"/>
</dbReference>
<organism evidence="2">
    <name type="scientific">Bradyrhizobium diazoefficiens</name>
    <dbReference type="NCBI Taxonomy" id="1355477"/>
    <lineage>
        <taxon>Bacteria</taxon>
        <taxon>Pseudomonadati</taxon>
        <taxon>Pseudomonadota</taxon>
        <taxon>Alphaproteobacteria</taxon>
        <taxon>Hyphomicrobiales</taxon>
        <taxon>Nitrobacteraceae</taxon>
        <taxon>Bradyrhizobium</taxon>
    </lineage>
</organism>
<gene>
    <name evidence="2" type="ORF">XF2B_78580</name>
</gene>
<dbReference type="InterPro" id="IPR017601">
    <property type="entry name" value="DGQHR-contain_dom"/>
</dbReference>
<evidence type="ECO:0000313" key="2">
    <source>
        <dbReference type="EMBL" id="BCE34089.1"/>
    </source>
</evidence>
<name>A0A809Y2U5_9BRAD</name>
<feature type="region of interest" description="Disordered" evidence="1">
    <location>
        <begin position="1"/>
        <end position="32"/>
    </location>
</feature>
<evidence type="ECO:0008006" key="3">
    <source>
        <dbReference type="Google" id="ProtNLM"/>
    </source>
</evidence>
<evidence type="ECO:0000256" key="1">
    <source>
        <dbReference type="SAM" id="MobiDB-lite"/>
    </source>
</evidence>
<proteinExistence type="predicted"/>
<dbReference type="NCBIfam" id="TIGR03187">
    <property type="entry name" value="DGQHR"/>
    <property type="match status" value="1"/>
</dbReference>